<keyword evidence="3" id="KW-1185">Reference proteome</keyword>
<dbReference type="GO" id="GO:0140537">
    <property type="term" value="F:transcription regulator activator activity"/>
    <property type="evidence" value="ECO:0007669"/>
    <property type="project" value="UniProtKB-UniRule"/>
</dbReference>
<evidence type="ECO:0000313" key="3">
    <source>
        <dbReference type="Proteomes" id="UP000203816"/>
    </source>
</evidence>
<accession>A0A192YAT3</accession>
<name>A0A192YAT3_9CAUD</name>
<feature type="region of interest" description="Interaction with host RNAP" evidence="1">
    <location>
        <begin position="41"/>
        <end position="71"/>
    </location>
</feature>
<dbReference type="InterPro" id="IPR031836">
    <property type="entry name" value="Trans_coact"/>
</dbReference>
<reference evidence="2 3" key="1">
    <citation type="submission" date="2016-04" db="EMBL/GenBank/DDBJ databases">
        <title>Comparative genomics of Morganella phages MP1 and MP2 define new clades among the T4 and T7-like Viruses.</title>
        <authorList>
            <person name="Pinto G."/>
            <person name="Oliveira A."/>
            <person name="Malgorzata L."/>
            <person name="Kropinski A."/>
            <person name="Azeredo J."/>
        </authorList>
    </citation>
    <scope>NUCLEOTIDE SEQUENCE [LARGE SCALE GENOMIC DNA]</scope>
</reference>
<proteinExistence type="inferred from homology"/>
<dbReference type="GO" id="GO:0019086">
    <property type="term" value="P:late viral transcription"/>
    <property type="evidence" value="ECO:0007669"/>
    <property type="project" value="UniProtKB-UniRule"/>
</dbReference>
<dbReference type="KEGG" id="vg:29059280"/>
<dbReference type="RefSeq" id="YP_009280106.1">
    <property type="nucleotide sequence ID" value="NC_031020.1"/>
</dbReference>
<dbReference type="HAMAP" id="MF_04165">
    <property type="entry name" value="T4_TRANSCR_COACT"/>
    <property type="match status" value="1"/>
</dbReference>
<comment type="function">
    <text evidence="1">Activates transcription at late promoters when the sliding clamp is present. Binds to both the host RNA polymerase (RNAP) and the upstream dsDNA.</text>
</comment>
<dbReference type="Proteomes" id="UP000203816">
    <property type="component" value="Segment"/>
</dbReference>
<dbReference type="InterPro" id="IPR046384">
    <property type="entry name" value="LTACT_myovirus"/>
</dbReference>
<dbReference type="EMBL" id="KX078569">
    <property type="protein sequence ID" value="ANM46593.1"/>
    <property type="molecule type" value="Genomic_DNA"/>
</dbReference>
<comment type="caution">
    <text evidence="1">Lacks conserved residue(s) required for the propagation of feature annotation.</text>
</comment>
<dbReference type="Gene3D" id="1.10.10.2850">
    <property type="entry name" value="Phage late-transcription coactivator-like"/>
    <property type="match status" value="1"/>
</dbReference>
<sequence length="90" mass="10419">MTPSSQPNNVNTLLDKQDNGLFIEQMVNEQNMTYLQATTHWLEENSINFNQYAKYIPDAIIEKLTQESLANNEFRPSFARAHKPGELDFL</sequence>
<dbReference type="OrthoDB" id="20209at10239"/>
<gene>
    <name evidence="2" type="ORF">MP1_gp0248</name>
</gene>
<comment type="domain">
    <text evidence="1">The C-terminus is involved in transcriptional enhancement.</text>
</comment>
<dbReference type="GeneID" id="29059280"/>
<protein>
    <recommendedName>
        <fullName evidence="1">Late transcription coactivator</fullName>
    </recommendedName>
    <alternativeName>
        <fullName evidence="1">RNA polymerase-associated protein Gp33</fullName>
    </alternativeName>
</protein>
<dbReference type="Pfam" id="PF16805">
    <property type="entry name" value="Trans_coact"/>
    <property type="match status" value="1"/>
</dbReference>
<comment type="subunit">
    <text evidence="1">Interacts with the beta subunit of host RNAP RpoB (via flap domain). Part of the transcription activation complex containing host RNAP, the viral RNA polymerase sigma-like factor, the coactivator gp33, and the sliding clamp.</text>
</comment>
<organism evidence="2 3">
    <name type="scientific">Morganella phage vB_MmoM_MP1</name>
    <dbReference type="NCBI Taxonomy" id="1852628"/>
    <lineage>
        <taxon>Viruses</taxon>
        <taxon>Duplodnaviria</taxon>
        <taxon>Heunggongvirae</taxon>
        <taxon>Uroviricota</taxon>
        <taxon>Caudoviricetes</taxon>
        <taxon>Pantevenvirales</taxon>
        <taxon>Straboviridae</taxon>
        <taxon>Gualtarvirus</taxon>
        <taxon>Gualtarvirus mp1</taxon>
    </lineage>
</organism>
<evidence type="ECO:0000313" key="2">
    <source>
        <dbReference type="EMBL" id="ANM46593.1"/>
    </source>
</evidence>
<evidence type="ECO:0000256" key="1">
    <source>
        <dbReference type="HAMAP-Rule" id="MF_04165"/>
    </source>
</evidence>
<dbReference type="InterPro" id="IPR042071">
    <property type="entry name" value="Trans_coact_sf"/>
</dbReference>
<comment type="similarity">
    <text evidence="1">Belongs to the Tevenvirinae late transcription coactivator family.</text>
</comment>